<comment type="caution">
    <text evidence="1">The sequence shown here is derived from an EMBL/GenBank/DDBJ whole genome shotgun (WGS) entry which is preliminary data.</text>
</comment>
<dbReference type="SUPFAM" id="SSF55785">
    <property type="entry name" value="PYP-like sensor domain (PAS domain)"/>
    <property type="match status" value="1"/>
</dbReference>
<evidence type="ECO:0008006" key="3">
    <source>
        <dbReference type="Google" id="ProtNLM"/>
    </source>
</evidence>
<dbReference type="InterPro" id="IPR035965">
    <property type="entry name" value="PAS-like_dom_sf"/>
</dbReference>
<evidence type="ECO:0000313" key="2">
    <source>
        <dbReference type="Proteomes" id="UP000256328"/>
    </source>
</evidence>
<dbReference type="AlphaFoldDB" id="A0A3D8RQ89"/>
<dbReference type="EMBL" id="PDLN01000009">
    <property type="protein sequence ID" value="RDW76165.1"/>
    <property type="molecule type" value="Genomic_DNA"/>
</dbReference>
<protein>
    <recommendedName>
        <fullName evidence="3">PAS domain-containing protein</fullName>
    </recommendedName>
</protein>
<gene>
    <name evidence="1" type="ORF">BP5796_06986</name>
</gene>
<dbReference type="InterPro" id="IPR011006">
    <property type="entry name" value="CheY-like_superfamily"/>
</dbReference>
<dbReference type="Proteomes" id="UP000256328">
    <property type="component" value="Unassembled WGS sequence"/>
</dbReference>
<keyword evidence="2" id="KW-1185">Reference proteome</keyword>
<sequence length="664" mass="75224">MAAEPSKTPDPEQDNAMDLLEDDHWVDKLSLIGSPRSFLSKDWSECALGPVKSWTKNLRLYTVKAFANSQPCSILWGTSKATVYNQYFALLAGNAHPQLMGNPPETHFPELWNLIKRVASKMEESKVPSDLEESQISIAQNQRIEETNLTAHVDPIVADSGEIEGLYLSFEEIADQKIKDRRAATLDHLVTQNVCLDGSLGKIMASISTSQPDVPLALLYGYDTSNVSRRCPFRLLDQTTNPANPTFEIIELDLFGLSILAKFLNEAGSAIATKPFEHMFGATEWQALGEPSQLVAILPLVGRDRIIGYLLAALNPRKSFDHHYRQFLESLRRYSSSVLYRELKHIELQRSLQLRERELIESRRQLDFLARHASVGVQHLSVDGTMLWANEQYYYLTGYPQLKEQQAKFSFLEVYLEDDQARIVDSWPDIAHDKNGTSIQLRQKRNFTPPSGVPEPVTIICTFFPCLKNGVKVIISYTVEKNSIHACAQLADSHHSQDRKVVTALVQEDGQRTTIEGIVRPYILPRERVPISRPMFVRELQAKEKRYPSRGTPLRNSHIFQRAGCITHIANHGVEALNYLRTTTCWYEHDANSNPLDIIIIGRGMQIIDGKACSREIRAYHASGKIIRHVPIIAIWPTTFSHIEEPPNDNVVRFSDRFGSLVRC</sequence>
<proteinExistence type="predicted"/>
<dbReference type="SUPFAM" id="SSF52172">
    <property type="entry name" value="CheY-like"/>
    <property type="match status" value="1"/>
</dbReference>
<evidence type="ECO:0000313" key="1">
    <source>
        <dbReference type="EMBL" id="RDW76165.1"/>
    </source>
</evidence>
<organism evidence="1 2">
    <name type="scientific">Coleophoma crateriformis</name>
    <dbReference type="NCBI Taxonomy" id="565419"/>
    <lineage>
        <taxon>Eukaryota</taxon>
        <taxon>Fungi</taxon>
        <taxon>Dikarya</taxon>
        <taxon>Ascomycota</taxon>
        <taxon>Pezizomycotina</taxon>
        <taxon>Leotiomycetes</taxon>
        <taxon>Helotiales</taxon>
        <taxon>Dermateaceae</taxon>
        <taxon>Coleophoma</taxon>
    </lineage>
</organism>
<reference evidence="1 2" key="1">
    <citation type="journal article" date="2018" name="IMA Fungus">
        <title>IMA Genome-F 9: Draft genome sequence of Annulohypoxylon stygium, Aspergillus mulundensis, Berkeleyomyces basicola (syn. Thielaviopsis basicola), Ceratocystis smalleyi, two Cercospora beticola strains, Coleophoma cylindrospora, Fusarium fracticaudum, Phialophora cf. hyalina, and Morchella septimelata.</title>
        <authorList>
            <person name="Wingfield B.D."/>
            <person name="Bills G.F."/>
            <person name="Dong Y."/>
            <person name="Huang W."/>
            <person name="Nel W.J."/>
            <person name="Swalarsk-Parry B.S."/>
            <person name="Vaghefi N."/>
            <person name="Wilken P.M."/>
            <person name="An Z."/>
            <person name="de Beer Z.W."/>
            <person name="De Vos L."/>
            <person name="Chen L."/>
            <person name="Duong T.A."/>
            <person name="Gao Y."/>
            <person name="Hammerbacher A."/>
            <person name="Kikkert J.R."/>
            <person name="Li Y."/>
            <person name="Li H."/>
            <person name="Li K."/>
            <person name="Li Q."/>
            <person name="Liu X."/>
            <person name="Ma X."/>
            <person name="Naidoo K."/>
            <person name="Pethybridge S.J."/>
            <person name="Sun J."/>
            <person name="Steenkamp E.T."/>
            <person name="van der Nest M.A."/>
            <person name="van Wyk S."/>
            <person name="Wingfield M.J."/>
            <person name="Xiong C."/>
            <person name="Yue Q."/>
            <person name="Zhang X."/>
        </authorList>
    </citation>
    <scope>NUCLEOTIDE SEQUENCE [LARGE SCALE GENOMIC DNA]</scope>
    <source>
        <strain evidence="1 2">BP5796</strain>
    </source>
</reference>
<dbReference type="Gene3D" id="3.40.50.2300">
    <property type="match status" value="1"/>
</dbReference>
<dbReference type="Gene3D" id="3.30.450.20">
    <property type="entry name" value="PAS domain"/>
    <property type="match status" value="2"/>
</dbReference>
<name>A0A3D8RQ89_9HELO</name>
<accession>A0A3D8RQ89</accession>
<dbReference type="OrthoDB" id="10310204at2759"/>